<comment type="caution">
    <text evidence="3">The sequence shown here is derived from an EMBL/GenBank/DDBJ whole genome shotgun (WGS) entry which is preliminary data.</text>
</comment>
<keyword evidence="4" id="KW-1185">Reference proteome</keyword>
<reference evidence="3" key="2">
    <citation type="submission" date="2023-05" db="EMBL/GenBank/DDBJ databases">
        <authorList>
            <consortium name="Lawrence Berkeley National Laboratory"/>
            <person name="Steindorff A."/>
            <person name="Hensen N."/>
            <person name="Bonometti L."/>
            <person name="Westerberg I."/>
            <person name="Brannstrom I.O."/>
            <person name="Guillou S."/>
            <person name="Cros-Aarteil S."/>
            <person name="Calhoun S."/>
            <person name="Haridas S."/>
            <person name="Kuo A."/>
            <person name="Mondo S."/>
            <person name="Pangilinan J."/>
            <person name="Riley R."/>
            <person name="Labutti K."/>
            <person name="Andreopoulos B."/>
            <person name="Lipzen A."/>
            <person name="Chen C."/>
            <person name="Yanf M."/>
            <person name="Daum C."/>
            <person name="Ng V."/>
            <person name="Clum A."/>
            <person name="Ohm R."/>
            <person name="Martin F."/>
            <person name="Silar P."/>
            <person name="Natvig D."/>
            <person name="Lalanne C."/>
            <person name="Gautier V."/>
            <person name="Ament-Velasquez S.L."/>
            <person name="Kruys A."/>
            <person name="Hutchinson M.I."/>
            <person name="Powell A.J."/>
            <person name="Barry K."/>
            <person name="Miller A.N."/>
            <person name="Grigoriev I.V."/>
            <person name="Debuchy R."/>
            <person name="Gladieux P."/>
            <person name="Thoren M.H."/>
            <person name="Johannesson H."/>
        </authorList>
    </citation>
    <scope>NUCLEOTIDE SEQUENCE</scope>
    <source>
        <strain evidence="3">CBS 990.96</strain>
    </source>
</reference>
<feature type="compositionally biased region" description="Basic and acidic residues" evidence="1">
    <location>
        <begin position="229"/>
        <end position="240"/>
    </location>
</feature>
<dbReference type="AlphaFoldDB" id="A0AAN7BSR2"/>
<sequence length="462" mass="52851">MRRLLPQILIPLIIFIFPAFPLDSIWVSHHTPYLHNFYIRAALRLTPLAITPSIAVIFTPYTIFVTTDQGFKPTILATLIISMVLQGAFWATIGAASGFKTWRYRFWHWRSRVLKVAGALAGLMVLVGILGMVISCLEMVRIYKRGPNSKSAKNAWILVMVAEVFPLCYGLVQLAGFFLLSRAKKMFPIPDAYEPTCLLTPDNITPKTESDAGAGSLARLFAEQEKAASKSEQDLSREPHTVTPEQTQVQETIPQQQTFRKSNHPKMVIHPWIKYWAVTVQVQRDKYRRNQTSKFQLVNFMASTSRYMFAGLFWTWVPISSLISLALEIFVFTRRLKHGKSLLCDNKPLCYFQLLRPLLGILWAFAIAPYLIRVRSSLVYNPTTLLQRLVRSTLLVWIPLVVCQLHWISLASYGKELQNLDPDWPGYPNDFMFYRARIVAIVIPGFAYFFLFPLAGFLAYSL</sequence>
<feature type="transmembrane region" description="Helical" evidence="2">
    <location>
        <begin position="120"/>
        <end position="143"/>
    </location>
</feature>
<feature type="compositionally biased region" description="Low complexity" evidence="1">
    <location>
        <begin position="241"/>
        <end position="252"/>
    </location>
</feature>
<keyword evidence="2" id="KW-1133">Transmembrane helix</keyword>
<evidence type="ECO:0000313" key="3">
    <source>
        <dbReference type="EMBL" id="KAK4228840.1"/>
    </source>
</evidence>
<gene>
    <name evidence="3" type="ORF">QBC38DRAFT_474041</name>
</gene>
<keyword evidence="2" id="KW-0812">Transmembrane</keyword>
<accession>A0AAN7BSR2</accession>
<feature type="transmembrane region" description="Helical" evidence="2">
    <location>
        <begin position="155"/>
        <end position="180"/>
    </location>
</feature>
<dbReference type="EMBL" id="MU865314">
    <property type="protein sequence ID" value="KAK4228840.1"/>
    <property type="molecule type" value="Genomic_DNA"/>
</dbReference>
<feature type="transmembrane region" description="Helical" evidence="2">
    <location>
        <begin position="434"/>
        <end position="460"/>
    </location>
</feature>
<dbReference type="Proteomes" id="UP001301958">
    <property type="component" value="Unassembled WGS sequence"/>
</dbReference>
<protein>
    <submittedName>
        <fullName evidence="3">Uncharacterized protein</fullName>
    </submittedName>
</protein>
<name>A0AAN7BSR2_9PEZI</name>
<organism evidence="3 4">
    <name type="scientific">Podospora fimiseda</name>
    <dbReference type="NCBI Taxonomy" id="252190"/>
    <lineage>
        <taxon>Eukaryota</taxon>
        <taxon>Fungi</taxon>
        <taxon>Dikarya</taxon>
        <taxon>Ascomycota</taxon>
        <taxon>Pezizomycotina</taxon>
        <taxon>Sordariomycetes</taxon>
        <taxon>Sordariomycetidae</taxon>
        <taxon>Sordariales</taxon>
        <taxon>Podosporaceae</taxon>
        <taxon>Podospora</taxon>
    </lineage>
</organism>
<keyword evidence="2" id="KW-0472">Membrane</keyword>
<proteinExistence type="predicted"/>
<evidence type="ECO:0000256" key="1">
    <source>
        <dbReference type="SAM" id="MobiDB-lite"/>
    </source>
</evidence>
<feature type="transmembrane region" description="Helical" evidence="2">
    <location>
        <begin position="351"/>
        <end position="372"/>
    </location>
</feature>
<evidence type="ECO:0000256" key="2">
    <source>
        <dbReference type="SAM" id="Phobius"/>
    </source>
</evidence>
<feature type="transmembrane region" description="Helical" evidence="2">
    <location>
        <begin position="41"/>
        <end position="63"/>
    </location>
</feature>
<reference evidence="3" key="1">
    <citation type="journal article" date="2023" name="Mol. Phylogenet. Evol.">
        <title>Genome-scale phylogeny and comparative genomics of the fungal order Sordariales.</title>
        <authorList>
            <person name="Hensen N."/>
            <person name="Bonometti L."/>
            <person name="Westerberg I."/>
            <person name="Brannstrom I.O."/>
            <person name="Guillou S."/>
            <person name="Cros-Aarteil S."/>
            <person name="Calhoun S."/>
            <person name="Haridas S."/>
            <person name="Kuo A."/>
            <person name="Mondo S."/>
            <person name="Pangilinan J."/>
            <person name="Riley R."/>
            <person name="LaButti K."/>
            <person name="Andreopoulos B."/>
            <person name="Lipzen A."/>
            <person name="Chen C."/>
            <person name="Yan M."/>
            <person name="Daum C."/>
            <person name="Ng V."/>
            <person name="Clum A."/>
            <person name="Steindorff A."/>
            <person name="Ohm R.A."/>
            <person name="Martin F."/>
            <person name="Silar P."/>
            <person name="Natvig D.O."/>
            <person name="Lalanne C."/>
            <person name="Gautier V."/>
            <person name="Ament-Velasquez S.L."/>
            <person name="Kruys A."/>
            <person name="Hutchinson M.I."/>
            <person name="Powell A.J."/>
            <person name="Barry K."/>
            <person name="Miller A.N."/>
            <person name="Grigoriev I.V."/>
            <person name="Debuchy R."/>
            <person name="Gladieux P."/>
            <person name="Hiltunen Thoren M."/>
            <person name="Johannesson H."/>
        </authorList>
    </citation>
    <scope>NUCLEOTIDE SEQUENCE</scope>
    <source>
        <strain evidence="3">CBS 990.96</strain>
    </source>
</reference>
<feature type="transmembrane region" description="Helical" evidence="2">
    <location>
        <begin position="75"/>
        <end position="99"/>
    </location>
</feature>
<feature type="transmembrane region" description="Helical" evidence="2">
    <location>
        <begin position="6"/>
        <end position="29"/>
    </location>
</feature>
<feature type="region of interest" description="Disordered" evidence="1">
    <location>
        <begin position="229"/>
        <end position="252"/>
    </location>
</feature>
<feature type="transmembrane region" description="Helical" evidence="2">
    <location>
        <begin position="307"/>
        <end position="331"/>
    </location>
</feature>
<feature type="transmembrane region" description="Helical" evidence="2">
    <location>
        <begin position="393"/>
        <end position="414"/>
    </location>
</feature>
<evidence type="ECO:0000313" key="4">
    <source>
        <dbReference type="Proteomes" id="UP001301958"/>
    </source>
</evidence>